<gene>
    <name evidence="1" type="ORF">K3G42_029913</name>
</gene>
<proteinExistence type="predicted"/>
<comment type="caution">
    <text evidence="1">The sequence shown here is derived from an EMBL/GenBank/DDBJ whole genome shotgun (WGS) entry which is preliminary data.</text>
</comment>
<protein>
    <submittedName>
        <fullName evidence="1">Uncharacterized protein</fullName>
    </submittedName>
</protein>
<sequence>MDSPEEADSCYPTEPVWRLTACCHKCLGMWDEGAEAVEGTVRAAGVSLLRPVHEGDVGDSWRPHSTLMLCLPSFHMALPVRWPLLHSCCTKASQLLRCHSCHHTNHFPLLGPAGGGQEVGIGGVLLFPPLGQMTRPASTRPAEALSISHNHDFIPFIVM</sequence>
<dbReference type="Proteomes" id="UP000827872">
    <property type="component" value="Linkage Group LG04"/>
</dbReference>
<evidence type="ECO:0000313" key="1">
    <source>
        <dbReference type="EMBL" id="KAH8005523.1"/>
    </source>
</evidence>
<keyword evidence="2" id="KW-1185">Reference proteome</keyword>
<reference evidence="1" key="1">
    <citation type="submission" date="2021-08" db="EMBL/GenBank/DDBJ databases">
        <title>The first chromosome-level gecko genome reveals the dynamic sex chromosomes of Neotropical dwarf geckos (Sphaerodactylidae: Sphaerodactylus).</title>
        <authorList>
            <person name="Pinto B.J."/>
            <person name="Keating S.E."/>
            <person name="Gamble T."/>
        </authorList>
    </citation>
    <scope>NUCLEOTIDE SEQUENCE</scope>
    <source>
        <strain evidence="1">TG3544</strain>
    </source>
</reference>
<accession>A0ACB8FJI7</accession>
<evidence type="ECO:0000313" key="2">
    <source>
        <dbReference type="Proteomes" id="UP000827872"/>
    </source>
</evidence>
<organism evidence="1 2">
    <name type="scientific">Sphaerodactylus townsendi</name>
    <dbReference type="NCBI Taxonomy" id="933632"/>
    <lineage>
        <taxon>Eukaryota</taxon>
        <taxon>Metazoa</taxon>
        <taxon>Chordata</taxon>
        <taxon>Craniata</taxon>
        <taxon>Vertebrata</taxon>
        <taxon>Euteleostomi</taxon>
        <taxon>Lepidosauria</taxon>
        <taxon>Squamata</taxon>
        <taxon>Bifurcata</taxon>
        <taxon>Gekkota</taxon>
        <taxon>Sphaerodactylidae</taxon>
        <taxon>Sphaerodactylus</taxon>
    </lineage>
</organism>
<dbReference type="EMBL" id="CM037617">
    <property type="protein sequence ID" value="KAH8005523.1"/>
    <property type="molecule type" value="Genomic_DNA"/>
</dbReference>
<name>A0ACB8FJI7_9SAUR</name>